<organism evidence="10 11">
    <name type="scientific">Quadrisphaera setariae</name>
    <dbReference type="NCBI Taxonomy" id="2593304"/>
    <lineage>
        <taxon>Bacteria</taxon>
        <taxon>Bacillati</taxon>
        <taxon>Actinomycetota</taxon>
        <taxon>Actinomycetes</taxon>
        <taxon>Kineosporiales</taxon>
        <taxon>Kineosporiaceae</taxon>
        <taxon>Quadrisphaera</taxon>
    </lineage>
</organism>
<dbReference type="OrthoDB" id="3733837at2"/>
<dbReference type="RefSeq" id="WP_147926383.1">
    <property type="nucleotide sequence ID" value="NZ_VKAC01000006.1"/>
</dbReference>
<evidence type="ECO:0000256" key="2">
    <source>
        <dbReference type="ARBA" id="ARBA00009212"/>
    </source>
</evidence>
<dbReference type="PANTHER" id="PTHR34702:SF1">
    <property type="entry name" value="NA(+)_H(+) ANTIPORTER SUBUNIT F"/>
    <property type="match status" value="1"/>
</dbReference>
<evidence type="ECO:0000313" key="10">
    <source>
        <dbReference type="EMBL" id="TXR55948.1"/>
    </source>
</evidence>
<evidence type="ECO:0000313" key="11">
    <source>
        <dbReference type="Proteomes" id="UP000321234"/>
    </source>
</evidence>
<feature type="compositionally biased region" description="Basic and acidic residues" evidence="8">
    <location>
        <begin position="86"/>
        <end position="102"/>
    </location>
</feature>
<evidence type="ECO:0000256" key="9">
    <source>
        <dbReference type="SAM" id="Phobius"/>
    </source>
</evidence>
<evidence type="ECO:0000256" key="6">
    <source>
        <dbReference type="ARBA" id="ARBA00022989"/>
    </source>
</evidence>
<keyword evidence="6 9" id="KW-1133">Transmembrane helix</keyword>
<dbReference type="EMBL" id="VKAC01000006">
    <property type="protein sequence ID" value="TXR55948.1"/>
    <property type="molecule type" value="Genomic_DNA"/>
</dbReference>
<feature type="transmembrane region" description="Helical" evidence="9">
    <location>
        <begin position="58"/>
        <end position="81"/>
    </location>
</feature>
<comment type="similarity">
    <text evidence="2">Belongs to the CPA3 antiporters (TC 2.A.63) subunit F family.</text>
</comment>
<keyword evidence="7 9" id="KW-0472">Membrane</keyword>
<accession>A0A5C8ZFK4</accession>
<feature type="transmembrane region" description="Helical" evidence="9">
    <location>
        <begin position="33"/>
        <end position="52"/>
    </location>
</feature>
<keyword evidence="3" id="KW-0813">Transport</keyword>
<feature type="region of interest" description="Disordered" evidence="8">
    <location>
        <begin position="86"/>
        <end position="108"/>
    </location>
</feature>
<evidence type="ECO:0000256" key="7">
    <source>
        <dbReference type="ARBA" id="ARBA00023136"/>
    </source>
</evidence>
<keyword evidence="5 9" id="KW-0812">Transmembrane</keyword>
<proteinExistence type="inferred from homology"/>
<evidence type="ECO:0000256" key="4">
    <source>
        <dbReference type="ARBA" id="ARBA00022475"/>
    </source>
</evidence>
<feature type="transmembrane region" description="Helical" evidence="9">
    <location>
        <begin position="6"/>
        <end position="24"/>
    </location>
</feature>
<comment type="subcellular location">
    <subcellularLocation>
        <location evidence="1">Cell membrane</location>
        <topology evidence="1">Multi-pass membrane protein</topology>
    </subcellularLocation>
</comment>
<dbReference type="InterPro" id="IPR007208">
    <property type="entry name" value="MrpF/PhaF-like"/>
</dbReference>
<dbReference type="PANTHER" id="PTHR34702">
    <property type="entry name" value="NA(+)/H(+) ANTIPORTER SUBUNIT F1"/>
    <property type="match status" value="1"/>
</dbReference>
<name>A0A5C8ZFK4_9ACTN</name>
<evidence type="ECO:0000256" key="5">
    <source>
        <dbReference type="ARBA" id="ARBA00022692"/>
    </source>
</evidence>
<comment type="caution">
    <text evidence="10">The sequence shown here is derived from an EMBL/GenBank/DDBJ whole genome shotgun (WGS) entry which is preliminary data.</text>
</comment>
<keyword evidence="11" id="KW-1185">Reference proteome</keyword>
<dbReference type="Proteomes" id="UP000321234">
    <property type="component" value="Unassembled WGS sequence"/>
</dbReference>
<protein>
    <submittedName>
        <fullName evidence="10">Cation:proton antiporter</fullName>
    </submittedName>
</protein>
<reference evidence="10 11" key="1">
    <citation type="submission" date="2019-07" db="EMBL/GenBank/DDBJ databases">
        <title>Quadrisphaera sp. strain DD2A genome sequencing and assembly.</title>
        <authorList>
            <person name="Kim I."/>
        </authorList>
    </citation>
    <scope>NUCLEOTIDE SEQUENCE [LARGE SCALE GENOMIC DNA]</scope>
    <source>
        <strain evidence="10 11">DD2A</strain>
    </source>
</reference>
<dbReference type="GO" id="GO:0005886">
    <property type="term" value="C:plasma membrane"/>
    <property type="evidence" value="ECO:0007669"/>
    <property type="project" value="UniProtKB-SubCell"/>
</dbReference>
<evidence type="ECO:0000256" key="3">
    <source>
        <dbReference type="ARBA" id="ARBA00022448"/>
    </source>
</evidence>
<gene>
    <name evidence="10" type="ORF">FMM08_10740</name>
</gene>
<dbReference type="AlphaFoldDB" id="A0A5C8ZFK4"/>
<dbReference type="GO" id="GO:0015385">
    <property type="term" value="F:sodium:proton antiporter activity"/>
    <property type="evidence" value="ECO:0007669"/>
    <property type="project" value="TreeGrafter"/>
</dbReference>
<keyword evidence="4" id="KW-1003">Cell membrane</keyword>
<evidence type="ECO:0000256" key="8">
    <source>
        <dbReference type="SAM" id="MobiDB-lite"/>
    </source>
</evidence>
<sequence length="108" mass="11176">MGVVTDVALGILLVSALLVVVRLVRGPTTLDRAAAADVFVAILLCGVAVLVARRGSTVFVPVLLALSLLGFASSVAVVRFLGREDPVERPDEHSAEGTDAREQQGGTP</sequence>
<dbReference type="Pfam" id="PF04066">
    <property type="entry name" value="MrpF_PhaF"/>
    <property type="match status" value="1"/>
</dbReference>
<evidence type="ECO:0000256" key="1">
    <source>
        <dbReference type="ARBA" id="ARBA00004651"/>
    </source>
</evidence>